<dbReference type="STRING" id="558152.IQ37_11150"/>
<dbReference type="EMBL" id="JPRJ01000018">
    <property type="protein sequence ID" value="KFF26728.1"/>
    <property type="molecule type" value="Genomic_DNA"/>
</dbReference>
<dbReference type="Proteomes" id="UP000028709">
    <property type="component" value="Unassembled WGS sequence"/>
</dbReference>
<name>A0A086BCR4_9FLAO</name>
<feature type="signal peptide" evidence="1">
    <location>
        <begin position="1"/>
        <end position="29"/>
    </location>
</feature>
<feature type="chain" id="PRO_5001804154" evidence="1">
    <location>
        <begin position="30"/>
        <end position="270"/>
    </location>
</feature>
<protein>
    <submittedName>
        <fullName evidence="2">Uncharacterized protein</fullName>
    </submittedName>
</protein>
<dbReference type="AlphaFoldDB" id="A0A086BCR4"/>
<evidence type="ECO:0000313" key="3">
    <source>
        <dbReference type="Proteomes" id="UP000028709"/>
    </source>
</evidence>
<organism evidence="2 3">
    <name type="scientific">Chryseobacterium piperi</name>
    <dbReference type="NCBI Taxonomy" id="558152"/>
    <lineage>
        <taxon>Bacteria</taxon>
        <taxon>Pseudomonadati</taxon>
        <taxon>Bacteroidota</taxon>
        <taxon>Flavobacteriia</taxon>
        <taxon>Flavobacteriales</taxon>
        <taxon>Weeksellaceae</taxon>
        <taxon>Chryseobacterium group</taxon>
        <taxon>Chryseobacterium</taxon>
    </lineage>
</organism>
<comment type="caution">
    <text evidence="2">The sequence shown here is derived from an EMBL/GenBank/DDBJ whole genome shotgun (WGS) entry which is preliminary data.</text>
</comment>
<gene>
    <name evidence="2" type="ORF">IQ37_11150</name>
</gene>
<proteinExistence type="predicted"/>
<dbReference type="RefSeq" id="WP_034685001.1">
    <property type="nucleotide sequence ID" value="NZ_CP023049.2"/>
</dbReference>
<evidence type="ECO:0000256" key="1">
    <source>
        <dbReference type="SAM" id="SignalP"/>
    </source>
</evidence>
<reference evidence="2 3" key="1">
    <citation type="submission" date="2014-07" db="EMBL/GenBank/DDBJ databases">
        <title>Genome of Chryseobacterium piperi CTM.</title>
        <authorList>
            <person name="Pipes S.E."/>
            <person name="Stropko S.J."/>
            <person name="Newman J.D."/>
        </authorList>
    </citation>
    <scope>NUCLEOTIDE SEQUENCE [LARGE SCALE GENOMIC DNA]</scope>
    <source>
        <strain evidence="2 3">CTM</strain>
    </source>
</reference>
<keyword evidence="3" id="KW-1185">Reference proteome</keyword>
<evidence type="ECO:0000313" key="2">
    <source>
        <dbReference type="EMBL" id="KFF26728.1"/>
    </source>
</evidence>
<dbReference type="eggNOG" id="ENOG5032GXJ">
    <property type="taxonomic scope" value="Bacteria"/>
</dbReference>
<accession>A0A086BCR4</accession>
<sequence>MKKAYSSILPKKFLFVFVLFCLQCINAQKANNELHGYYEEKGSETFYKSFSFDGNGKVMIGGMDYGDYFTRNDSIVIYPDKSIFILKINKGQLKGISSWVEKGVWVPRKDTIVANHRTDSGKAQKKAELLAEYFDKTKKSNDFEVLFSDEFSKMNEGLCNKGLAKACMNLFGIKMLQYTPGVLSSPDKIASKKIKPHPELIALSSKIISLGEPEGYTVLGSYYYTLGLRDKAFQTWDEGEKNGSIKSGTTKAMIEFEEELNAEVKDSGKE</sequence>
<keyword evidence="1" id="KW-0732">Signal</keyword>